<evidence type="ECO:0000313" key="6">
    <source>
        <dbReference type="EMBL" id="AIC94835.1"/>
    </source>
</evidence>
<protein>
    <recommendedName>
        <fullName evidence="4 5">Flagellar hook-basal body complex protein FliE</fullName>
    </recommendedName>
</protein>
<dbReference type="KEGG" id="ble:BleG1_2257"/>
<name>A0A060LYI0_9BACI</name>
<dbReference type="Proteomes" id="UP000027142">
    <property type="component" value="Chromosome"/>
</dbReference>
<evidence type="ECO:0000256" key="1">
    <source>
        <dbReference type="ARBA" id="ARBA00004117"/>
    </source>
</evidence>
<gene>
    <name evidence="4" type="primary">fliE</name>
    <name evidence="6" type="ORF">BleG1_2257</name>
</gene>
<dbReference type="PRINTS" id="PR01006">
    <property type="entry name" value="FLGHOOKFLIE"/>
</dbReference>
<dbReference type="HAMAP" id="MF_00724">
    <property type="entry name" value="FliE"/>
    <property type="match status" value="1"/>
</dbReference>
<dbReference type="RefSeq" id="WP_038480759.1">
    <property type="nucleotide sequence ID" value="NZ_CP003923.1"/>
</dbReference>
<evidence type="ECO:0000256" key="5">
    <source>
        <dbReference type="NCBIfam" id="TIGR00205"/>
    </source>
</evidence>
<comment type="similarity">
    <text evidence="2 4">Belongs to the FliE family.</text>
</comment>
<evidence type="ECO:0000256" key="3">
    <source>
        <dbReference type="ARBA" id="ARBA00023143"/>
    </source>
</evidence>
<proteinExistence type="inferred from homology"/>
<organism evidence="6 7">
    <name type="scientific">Shouchella lehensis G1</name>
    <dbReference type="NCBI Taxonomy" id="1246626"/>
    <lineage>
        <taxon>Bacteria</taxon>
        <taxon>Bacillati</taxon>
        <taxon>Bacillota</taxon>
        <taxon>Bacilli</taxon>
        <taxon>Bacillales</taxon>
        <taxon>Bacillaceae</taxon>
        <taxon>Shouchella</taxon>
    </lineage>
</organism>
<dbReference type="PANTHER" id="PTHR34653:SF1">
    <property type="entry name" value="FLAGELLAR HOOK-BASAL BODY COMPLEX PROTEIN FLIE"/>
    <property type="match status" value="1"/>
</dbReference>
<dbReference type="NCBIfam" id="TIGR00205">
    <property type="entry name" value="fliE"/>
    <property type="match status" value="1"/>
</dbReference>
<reference evidence="6 7" key="1">
    <citation type="journal article" date="2014" name="Gene">
        <title>A comparative genomic analysis of the alkalitolerant soil bacterium Bacillus lehensis G1.</title>
        <authorList>
            <person name="Noor Y.M."/>
            <person name="Samsulrizal N.H."/>
            <person name="Jema'on N.A."/>
            <person name="Low K.O."/>
            <person name="Ramli A.N."/>
            <person name="Alias N.I."/>
            <person name="Damis S.I."/>
            <person name="Fuzi S.F."/>
            <person name="Isa M.N."/>
            <person name="Murad A.M."/>
            <person name="Raih M.F."/>
            <person name="Bakar F.D."/>
            <person name="Najimudin N."/>
            <person name="Mahadi N.M."/>
            <person name="Illias R.M."/>
        </authorList>
    </citation>
    <scope>NUCLEOTIDE SEQUENCE [LARGE SCALE GENOMIC DNA]</scope>
    <source>
        <strain evidence="6 7">G1</strain>
    </source>
</reference>
<dbReference type="AlphaFoldDB" id="A0A060LYI0"/>
<accession>A0A060LYI0</accession>
<dbReference type="InterPro" id="IPR001624">
    <property type="entry name" value="FliE"/>
</dbReference>
<dbReference type="PANTHER" id="PTHR34653">
    <property type="match status" value="1"/>
</dbReference>
<sequence length="99" mass="11041">MQIHSMQSPFQLGIDEKTTTKQNVPINQSFQQVLTDALSKVNEAQLQSSAATQAMARKEPIDLHEVIIAANKASVALQGTLEVRNKVIEAYQEMMRMQV</sequence>
<keyword evidence="6" id="KW-0282">Flagellum</keyword>
<dbReference type="OrthoDB" id="9812413at2"/>
<comment type="subcellular location">
    <subcellularLocation>
        <location evidence="1 4">Bacterial flagellum basal body</location>
    </subcellularLocation>
</comment>
<dbReference type="EMBL" id="CP003923">
    <property type="protein sequence ID" value="AIC94835.1"/>
    <property type="molecule type" value="Genomic_DNA"/>
</dbReference>
<keyword evidence="6" id="KW-0969">Cilium</keyword>
<dbReference type="HOGENOM" id="CLU_147249_3_0_9"/>
<dbReference type="Pfam" id="PF02049">
    <property type="entry name" value="FliE"/>
    <property type="match status" value="1"/>
</dbReference>
<dbReference type="GO" id="GO:0003774">
    <property type="term" value="F:cytoskeletal motor activity"/>
    <property type="evidence" value="ECO:0007669"/>
    <property type="project" value="InterPro"/>
</dbReference>
<keyword evidence="6" id="KW-0966">Cell projection</keyword>
<keyword evidence="7" id="KW-1185">Reference proteome</keyword>
<evidence type="ECO:0000313" key="7">
    <source>
        <dbReference type="Proteomes" id="UP000027142"/>
    </source>
</evidence>
<dbReference type="eggNOG" id="COG1677">
    <property type="taxonomic scope" value="Bacteria"/>
</dbReference>
<evidence type="ECO:0000256" key="4">
    <source>
        <dbReference type="HAMAP-Rule" id="MF_00724"/>
    </source>
</evidence>
<dbReference type="GO" id="GO:0071973">
    <property type="term" value="P:bacterial-type flagellum-dependent cell motility"/>
    <property type="evidence" value="ECO:0007669"/>
    <property type="project" value="InterPro"/>
</dbReference>
<dbReference type="PATRIC" id="fig|1246626.3.peg.2255"/>
<dbReference type="STRING" id="1246626.BleG1_2257"/>
<keyword evidence="3 4" id="KW-0975">Bacterial flagellum</keyword>
<evidence type="ECO:0000256" key="2">
    <source>
        <dbReference type="ARBA" id="ARBA00009272"/>
    </source>
</evidence>
<dbReference type="GO" id="GO:0009425">
    <property type="term" value="C:bacterial-type flagellum basal body"/>
    <property type="evidence" value="ECO:0007669"/>
    <property type="project" value="UniProtKB-SubCell"/>
</dbReference>
<dbReference type="GO" id="GO:0005198">
    <property type="term" value="F:structural molecule activity"/>
    <property type="evidence" value="ECO:0007669"/>
    <property type="project" value="UniProtKB-UniRule"/>
</dbReference>